<feature type="region of interest" description="Disordered" evidence="1">
    <location>
        <begin position="204"/>
        <end position="230"/>
    </location>
</feature>
<accession>A0A6A5U780</accession>
<evidence type="ECO:0008006" key="4">
    <source>
        <dbReference type="Google" id="ProtNLM"/>
    </source>
</evidence>
<evidence type="ECO:0000256" key="1">
    <source>
        <dbReference type="SAM" id="MobiDB-lite"/>
    </source>
</evidence>
<gene>
    <name evidence="2" type="ORF">CC80DRAFT_590079</name>
</gene>
<name>A0A6A5U780_9PLEO</name>
<dbReference type="SUPFAM" id="SSF56112">
    <property type="entry name" value="Protein kinase-like (PK-like)"/>
    <property type="match status" value="1"/>
</dbReference>
<dbReference type="InterPro" id="IPR011009">
    <property type="entry name" value="Kinase-like_dom_sf"/>
</dbReference>
<dbReference type="OrthoDB" id="10653287at2759"/>
<reference evidence="2" key="1">
    <citation type="journal article" date="2020" name="Stud. Mycol.">
        <title>101 Dothideomycetes genomes: a test case for predicting lifestyles and emergence of pathogens.</title>
        <authorList>
            <person name="Haridas S."/>
            <person name="Albert R."/>
            <person name="Binder M."/>
            <person name="Bloem J."/>
            <person name="Labutti K."/>
            <person name="Salamov A."/>
            <person name="Andreopoulos B."/>
            <person name="Baker S."/>
            <person name="Barry K."/>
            <person name="Bills G."/>
            <person name="Bluhm B."/>
            <person name="Cannon C."/>
            <person name="Castanera R."/>
            <person name="Culley D."/>
            <person name="Daum C."/>
            <person name="Ezra D."/>
            <person name="Gonzalez J."/>
            <person name="Henrissat B."/>
            <person name="Kuo A."/>
            <person name="Liang C."/>
            <person name="Lipzen A."/>
            <person name="Lutzoni F."/>
            <person name="Magnuson J."/>
            <person name="Mondo S."/>
            <person name="Nolan M."/>
            <person name="Ohm R."/>
            <person name="Pangilinan J."/>
            <person name="Park H.-J."/>
            <person name="Ramirez L."/>
            <person name="Alfaro M."/>
            <person name="Sun H."/>
            <person name="Tritt A."/>
            <person name="Yoshinaga Y."/>
            <person name="Zwiers L.-H."/>
            <person name="Turgeon B."/>
            <person name="Goodwin S."/>
            <person name="Spatafora J."/>
            <person name="Crous P."/>
            <person name="Grigoriev I."/>
        </authorList>
    </citation>
    <scope>NUCLEOTIDE SEQUENCE</scope>
    <source>
        <strain evidence="2">CBS 675.92</strain>
    </source>
</reference>
<organism evidence="2 3">
    <name type="scientific">Byssothecium circinans</name>
    <dbReference type="NCBI Taxonomy" id="147558"/>
    <lineage>
        <taxon>Eukaryota</taxon>
        <taxon>Fungi</taxon>
        <taxon>Dikarya</taxon>
        <taxon>Ascomycota</taxon>
        <taxon>Pezizomycotina</taxon>
        <taxon>Dothideomycetes</taxon>
        <taxon>Pleosporomycetidae</taxon>
        <taxon>Pleosporales</taxon>
        <taxon>Massarineae</taxon>
        <taxon>Massarinaceae</taxon>
        <taxon>Byssothecium</taxon>
    </lineage>
</organism>
<evidence type="ECO:0000313" key="3">
    <source>
        <dbReference type="Proteomes" id="UP000800035"/>
    </source>
</evidence>
<evidence type="ECO:0000313" key="2">
    <source>
        <dbReference type="EMBL" id="KAF1960725.1"/>
    </source>
</evidence>
<sequence length="392" mass="42570">MPSTTLPPSASRLYTPIFEAGSGCAVTVRICIPHAQTAEVHREEVGIPNPHTTTQPSPLPQLIAVKVFADEDDILTEALHTLTQIKTAQFTTMPSANTVRVLNISHVVNKYDHEEDDEGGPWYSMEAIRGCTLQRLRSVWQRSHPPAFPPWSPDFVPQTPFPLALTLHIALGLFAACEFLNRAGGFVVDDVHVDNVMLELPAIPHNTAPSSSPSTDTTDTQHSRSAGRAASEIPALKFPTVKLIDIDDLDLNYISQSQHTDDPDTTSRPHPNALTTSLVNVFHFIGTELLLGRQGVATFSPNDAVPLEARELQRLREFLELAVGGEELREEVLGHLGFAGLEERYGKVLGKVVEGCAGDVLGEVDEIVREAVEVGDGRVRDELNALGGLGGL</sequence>
<protein>
    <recommendedName>
        <fullName evidence="4">Protein kinase domain-containing protein</fullName>
    </recommendedName>
</protein>
<dbReference type="EMBL" id="ML976982">
    <property type="protein sequence ID" value="KAF1960725.1"/>
    <property type="molecule type" value="Genomic_DNA"/>
</dbReference>
<dbReference type="AlphaFoldDB" id="A0A6A5U780"/>
<keyword evidence="3" id="KW-1185">Reference proteome</keyword>
<feature type="compositionally biased region" description="Low complexity" evidence="1">
    <location>
        <begin position="209"/>
        <end position="220"/>
    </location>
</feature>
<dbReference type="Proteomes" id="UP000800035">
    <property type="component" value="Unassembled WGS sequence"/>
</dbReference>
<proteinExistence type="predicted"/>